<gene>
    <name evidence="3" type="primary">LOC100193622</name>
</gene>
<feature type="compositionally biased region" description="Basic and acidic residues" evidence="2">
    <location>
        <begin position="266"/>
        <end position="278"/>
    </location>
</feature>
<dbReference type="FunCoup" id="A0A804N5X8">
    <property type="interactions" value="266"/>
</dbReference>
<reference evidence="4" key="1">
    <citation type="submission" date="2015-12" db="EMBL/GenBank/DDBJ databases">
        <title>Update maize B73 reference genome by single molecule sequencing technologies.</title>
        <authorList>
            <consortium name="Maize Genome Sequencing Project"/>
            <person name="Ware D."/>
        </authorList>
    </citation>
    <scope>NUCLEOTIDE SEQUENCE [LARGE SCALE GENOMIC DNA]</scope>
    <source>
        <strain evidence="4">cv. B73</strain>
    </source>
</reference>
<reference evidence="3" key="3">
    <citation type="submission" date="2021-05" db="UniProtKB">
        <authorList>
            <consortium name="EnsemblPlants"/>
        </authorList>
    </citation>
    <scope>IDENTIFICATION</scope>
    <source>
        <strain evidence="3">cv. B73</strain>
    </source>
</reference>
<dbReference type="AlphaFoldDB" id="A0A804N5X8"/>
<dbReference type="Proteomes" id="UP000007305">
    <property type="component" value="Chromosome 3"/>
</dbReference>
<keyword evidence="1" id="KW-0175">Coiled coil</keyword>
<accession>A0A804N5X8</accession>
<evidence type="ECO:0000313" key="4">
    <source>
        <dbReference type="Proteomes" id="UP000007305"/>
    </source>
</evidence>
<dbReference type="PANTHER" id="PTHR34681:SF2">
    <property type="entry name" value="UVEAL AUTOANTIGEN WITH COILED-COIL_ANKYRIN"/>
    <property type="match status" value="1"/>
</dbReference>
<organism evidence="3 4">
    <name type="scientific">Zea mays</name>
    <name type="common">Maize</name>
    <dbReference type="NCBI Taxonomy" id="4577"/>
    <lineage>
        <taxon>Eukaryota</taxon>
        <taxon>Viridiplantae</taxon>
        <taxon>Streptophyta</taxon>
        <taxon>Embryophyta</taxon>
        <taxon>Tracheophyta</taxon>
        <taxon>Spermatophyta</taxon>
        <taxon>Magnoliopsida</taxon>
        <taxon>Liliopsida</taxon>
        <taxon>Poales</taxon>
        <taxon>Poaceae</taxon>
        <taxon>PACMAD clade</taxon>
        <taxon>Panicoideae</taxon>
        <taxon>Andropogonodae</taxon>
        <taxon>Andropogoneae</taxon>
        <taxon>Tripsacinae</taxon>
        <taxon>Zea</taxon>
    </lineage>
</organism>
<evidence type="ECO:0000256" key="2">
    <source>
        <dbReference type="SAM" id="MobiDB-lite"/>
    </source>
</evidence>
<dbReference type="InParanoid" id="A0A804N5X8"/>
<feature type="coiled-coil region" evidence="1">
    <location>
        <begin position="185"/>
        <end position="219"/>
    </location>
</feature>
<protein>
    <submittedName>
        <fullName evidence="3">Uncharacterized protein</fullName>
    </submittedName>
</protein>
<keyword evidence="4" id="KW-1185">Reference proteome</keyword>
<dbReference type="PANTHER" id="PTHR34681">
    <property type="entry name" value="UVEAL AUTOANTIGEN WITH COILED-COIL/ANKYRIN"/>
    <property type="match status" value="1"/>
</dbReference>
<sequence>MKNFFHRNEDQRKSFRFPARAAPPSSSFLSSSLPSVGRCPISISNLPFPSVSHTHAPPLRSKTLTLAADAVAASAPNRCLILRRPHRPLRPPQRPQRWWRPPRPRRWAANVPCSSHLSCAKSDFCYSVRLGLCLDFQRKEELLPVEEKISELSESQSELLGRLRGLKEDLLSWRSNLDSQVTKYKVELSDIKSALNNEIEQLRSDFQELRTTLKKQQEDVSLSLKNLGLQDATENDGNKGNGDGTNEVLSANLGNLKLDGSSENYDESRESKEDKVENTDTAGDGIVDKATKETSSTDEQF</sequence>
<evidence type="ECO:0007829" key="5">
    <source>
        <dbReference type="PeptideAtlas" id="A0A804N5X8"/>
    </source>
</evidence>
<feature type="region of interest" description="Disordered" evidence="2">
    <location>
        <begin position="254"/>
        <end position="301"/>
    </location>
</feature>
<keyword evidence="5" id="KW-1267">Proteomics identification</keyword>
<dbReference type="Gramene" id="Zm00001eb137600_T003">
    <property type="protein sequence ID" value="Zm00001eb137600_P003"/>
    <property type="gene ID" value="Zm00001eb137600"/>
</dbReference>
<dbReference type="EnsemblPlants" id="Zm00001eb137600_T003">
    <property type="protein sequence ID" value="Zm00001eb137600_P003"/>
    <property type="gene ID" value="Zm00001eb137600"/>
</dbReference>
<dbReference type="OrthoDB" id="1876167at2759"/>
<feature type="region of interest" description="Disordered" evidence="2">
    <location>
        <begin position="230"/>
        <end position="249"/>
    </location>
</feature>
<name>A0A804N5X8_MAIZE</name>
<evidence type="ECO:0000256" key="1">
    <source>
        <dbReference type="SAM" id="Coils"/>
    </source>
</evidence>
<proteinExistence type="evidence at protein level"/>
<evidence type="ECO:0000313" key="3">
    <source>
        <dbReference type="EnsemblPlants" id="Zm00001eb137600_P003"/>
    </source>
</evidence>
<reference evidence="3" key="2">
    <citation type="submission" date="2019-07" db="EMBL/GenBank/DDBJ databases">
        <authorList>
            <person name="Seetharam A."/>
            <person name="Woodhouse M."/>
            <person name="Cannon E."/>
        </authorList>
    </citation>
    <scope>NUCLEOTIDE SEQUENCE [LARGE SCALE GENOMIC DNA]</scope>
    <source>
        <strain evidence="3">cv. B73</strain>
    </source>
</reference>